<keyword evidence="1" id="KW-1133">Transmembrane helix</keyword>
<feature type="transmembrane region" description="Helical" evidence="1">
    <location>
        <begin position="21"/>
        <end position="43"/>
    </location>
</feature>
<dbReference type="Pfam" id="PF16074">
    <property type="entry name" value="PilW"/>
    <property type="match status" value="1"/>
</dbReference>
<dbReference type="InterPro" id="IPR012902">
    <property type="entry name" value="N_methyl_site"/>
</dbReference>
<reference evidence="2" key="1">
    <citation type="submission" date="2021-07" db="EMBL/GenBank/DDBJ databases">
        <title>Neiella marina sp. nov., isolated from the intestinal content of sea cucumber Apostichopus japonicus.</title>
        <authorList>
            <person name="Bai X."/>
        </authorList>
    </citation>
    <scope>NUCLEOTIDE SEQUENCE</scope>
    <source>
        <strain evidence="2">126</strain>
    </source>
</reference>
<name>A0ABS7EHR3_9GAMM</name>
<dbReference type="RefSeq" id="WP_220104554.1">
    <property type="nucleotide sequence ID" value="NZ_JAHZSS010000015.1"/>
</dbReference>
<evidence type="ECO:0000313" key="3">
    <source>
        <dbReference type="Proteomes" id="UP001166251"/>
    </source>
</evidence>
<proteinExistence type="predicted"/>
<keyword evidence="1" id="KW-0472">Membrane</keyword>
<dbReference type="EMBL" id="JAHZSS010000015">
    <property type="protein sequence ID" value="MBW8191882.1"/>
    <property type="molecule type" value="Genomic_DNA"/>
</dbReference>
<dbReference type="Proteomes" id="UP001166251">
    <property type="component" value="Unassembled WGS sequence"/>
</dbReference>
<gene>
    <name evidence="2" type="ORF">K0504_12620</name>
</gene>
<evidence type="ECO:0000256" key="1">
    <source>
        <dbReference type="SAM" id="Phobius"/>
    </source>
</evidence>
<dbReference type="Pfam" id="PF07963">
    <property type="entry name" value="N_methyl"/>
    <property type="match status" value="1"/>
</dbReference>
<dbReference type="InterPro" id="IPR032092">
    <property type="entry name" value="PilW"/>
</dbReference>
<accession>A0ABS7EHR3</accession>
<keyword evidence="1" id="KW-0812">Transmembrane</keyword>
<comment type="caution">
    <text evidence="2">The sequence shown here is derived from an EMBL/GenBank/DDBJ whole genome shotgun (WGS) entry which is preliminary data.</text>
</comment>
<evidence type="ECO:0000313" key="2">
    <source>
        <dbReference type="EMBL" id="MBW8191882.1"/>
    </source>
</evidence>
<organism evidence="2 3">
    <name type="scientific">Neiella holothuriorum</name>
    <dbReference type="NCBI Taxonomy" id="2870530"/>
    <lineage>
        <taxon>Bacteria</taxon>
        <taxon>Pseudomonadati</taxon>
        <taxon>Pseudomonadota</taxon>
        <taxon>Gammaproteobacteria</taxon>
        <taxon>Alteromonadales</taxon>
        <taxon>Echinimonadaceae</taxon>
        <taxon>Neiella</taxon>
    </lineage>
</organism>
<sequence>MNEPSRHNHMIRRYKRQSGLSLIELMIAMLVGILMLSGILAVLSNNSVNLQLNEGLGSVQENGRFALARLTHSIRLAGSYNPQDPALDLTGIDPTVEQADLASNGVVFPGEYANGATIGSDDGTSDASDTLVIGLQGEQDCRADNHGYGTVVVAGSTVNEQFHVINEYYLEDETLRCRGYEGRVLRGEKTSSTNTNAVTLVENVEDFQVLYGVAEPDANNSYTGQPSYYLNADDAASAVANGGRVVAVQFALLIFSDEPLSSASSARQVKLLDAAAYTPSKQRVYRLFQQTVQLRNPWNSIVFEGGS</sequence>
<dbReference type="PROSITE" id="PS00409">
    <property type="entry name" value="PROKAR_NTER_METHYL"/>
    <property type="match status" value="1"/>
</dbReference>
<keyword evidence="3" id="KW-1185">Reference proteome</keyword>
<protein>
    <submittedName>
        <fullName evidence="2">PilW family protein</fullName>
    </submittedName>
</protein>